<organism evidence="1 2">
    <name type="scientific">Pleurodeles waltl</name>
    <name type="common">Iberian ribbed newt</name>
    <dbReference type="NCBI Taxonomy" id="8319"/>
    <lineage>
        <taxon>Eukaryota</taxon>
        <taxon>Metazoa</taxon>
        <taxon>Chordata</taxon>
        <taxon>Craniata</taxon>
        <taxon>Vertebrata</taxon>
        <taxon>Euteleostomi</taxon>
        <taxon>Amphibia</taxon>
        <taxon>Batrachia</taxon>
        <taxon>Caudata</taxon>
        <taxon>Salamandroidea</taxon>
        <taxon>Salamandridae</taxon>
        <taxon>Pleurodelinae</taxon>
        <taxon>Pleurodeles</taxon>
    </lineage>
</organism>
<name>A0AAV7UVR2_PLEWA</name>
<dbReference type="AlphaFoldDB" id="A0AAV7UVR2"/>
<gene>
    <name evidence="1" type="ORF">NDU88_001978</name>
</gene>
<proteinExistence type="predicted"/>
<comment type="caution">
    <text evidence="1">The sequence shown here is derived from an EMBL/GenBank/DDBJ whole genome shotgun (WGS) entry which is preliminary data.</text>
</comment>
<dbReference type="Proteomes" id="UP001066276">
    <property type="component" value="Chromosome 2_2"/>
</dbReference>
<evidence type="ECO:0000313" key="1">
    <source>
        <dbReference type="EMBL" id="KAJ1192672.1"/>
    </source>
</evidence>
<dbReference type="EMBL" id="JANPWB010000004">
    <property type="protein sequence ID" value="KAJ1192672.1"/>
    <property type="molecule type" value="Genomic_DNA"/>
</dbReference>
<keyword evidence="2" id="KW-1185">Reference proteome</keyword>
<sequence length="61" mass="6996">DYSPRISGSLLSAGKEGVSSLYSRSASKYAFRIIHFNKACDVKRNMRSPRSKYLYRAYSVR</sequence>
<evidence type="ECO:0000313" key="2">
    <source>
        <dbReference type="Proteomes" id="UP001066276"/>
    </source>
</evidence>
<accession>A0AAV7UVR2</accession>
<reference evidence="1" key="1">
    <citation type="journal article" date="2022" name="bioRxiv">
        <title>Sequencing and chromosome-scale assembly of the giantPleurodeles waltlgenome.</title>
        <authorList>
            <person name="Brown T."/>
            <person name="Elewa A."/>
            <person name="Iarovenko S."/>
            <person name="Subramanian E."/>
            <person name="Araus A.J."/>
            <person name="Petzold A."/>
            <person name="Susuki M."/>
            <person name="Suzuki K.-i.T."/>
            <person name="Hayashi T."/>
            <person name="Toyoda A."/>
            <person name="Oliveira C."/>
            <person name="Osipova E."/>
            <person name="Leigh N.D."/>
            <person name="Simon A."/>
            <person name="Yun M.H."/>
        </authorList>
    </citation>
    <scope>NUCLEOTIDE SEQUENCE</scope>
    <source>
        <strain evidence="1">20211129_DDA</strain>
        <tissue evidence="1">Liver</tissue>
    </source>
</reference>
<protein>
    <submittedName>
        <fullName evidence="1">Uncharacterized protein</fullName>
    </submittedName>
</protein>
<feature type="non-terminal residue" evidence="1">
    <location>
        <position position="1"/>
    </location>
</feature>